<dbReference type="AlphaFoldDB" id="A0A8I2YE60"/>
<name>A0A8I2YE60_9AGAM</name>
<feature type="compositionally biased region" description="Polar residues" evidence="1">
    <location>
        <begin position="43"/>
        <end position="58"/>
    </location>
</feature>
<evidence type="ECO:0008006" key="5">
    <source>
        <dbReference type="Google" id="ProtNLM"/>
    </source>
</evidence>
<keyword evidence="4" id="KW-1185">Reference proteome</keyword>
<dbReference type="CDD" id="cd16449">
    <property type="entry name" value="RING-HC"/>
    <property type="match status" value="1"/>
</dbReference>
<feature type="compositionally biased region" description="Low complexity" evidence="1">
    <location>
        <begin position="29"/>
        <end position="42"/>
    </location>
</feature>
<dbReference type="EMBL" id="JAGFBS010000055">
    <property type="protein sequence ID" value="KAG6370202.1"/>
    <property type="molecule type" value="Genomic_DNA"/>
</dbReference>
<sequence>MPPKRIRNRGGQSSPYNLRSRAEKHTTKSSLSTSPSRPSAFSGFSQSLSPDSPMTELSVTPPPEQRDFDQAVQGVHNDLDSICVLYRRAVRRLKESDVGLQLAAQRKEIVQLQGAVKTLDDGREEAARVRNEAIACKVCMNPTDRPFIVNECGHLCCLRCLRHAFQLKLRADIHDKHIPSHLQAYKEPPYTAETLTNFFAAGLLRLTWYLCPVPNCGKTVWDRPSEVPYLTRLITSLSGSPLRALVPSTTVMDYENDPWAGVFCNHNIQ</sequence>
<gene>
    <name evidence="2" type="ORF">JVT61DRAFT_12351</name>
    <name evidence="3" type="ORF">JVT61DRAFT_5055</name>
</gene>
<proteinExistence type="predicted"/>
<evidence type="ECO:0000313" key="4">
    <source>
        <dbReference type="Proteomes" id="UP000683000"/>
    </source>
</evidence>
<dbReference type="InterPro" id="IPR013083">
    <property type="entry name" value="Znf_RING/FYVE/PHD"/>
</dbReference>
<evidence type="ECO:0000313" key="2">
    <source>
        <dbReference type="EMBL" id="KAG6370202.1"/>
    </source>
</evidence>
<reference evidence="2" key="1">
    <citation type="submission" date="2021-03" db="EMBL/GenBank/DDBJ databases">
        <title>Evolutionary innovations through gain and loss of genes in the ectomycorrhizal Boletales.</title>
        <authorList>
            <person name="Wu G."/>
            <person name="Miyauchi S."/>
            <person name="Morin E."/>
            <person name="Yang Z.-L."/>
            <person name="Xu J."/>
            <person name="Martin F.M."/>
        </authorList>
    </citation>
    <scope>NUCLEOTIDE SEQUENCE</scope>
    <source>
        <strain evidence="2">BR01</strain>
    </source>
</reference>
<dbReference type="OrthoDB" id="3219336at2759"/>
<dbReference type="Gene3D" id="3.30.40.10">
    <property type="entry name" value="Zinc/RING finger domain, C3HC4 (zinc finger)"/>
    <property type="match status" value="1"/>
</dbReference>
<dbReference type="EMBL" id="JAGFBS010000002">
    <property type="protein sequence ID" value="KAG6380681.1"/>
    <property type="molecule type" value="Genomic_DNA"/>
</dbReference>
<feature type="region of interest" description="Disordered" evidence="1">
    <location>
        <begin position="1"/>
        <end position="67"/>
    </location>
</feature>
<protein>
    <recommendedName>
        <fullName evidence="5">RING-type domain-containing protein</fullName>
    </recommendedName>
</protein>
<evidence type="ECO:0000313" key="3">
    <source>
        <dbReference type="EMBL" id="KAG6380681.1"/>
    </source>
</evidence>
<dbReference type="SUPFAM" id="SSF57850">
    <property type="entry name" value="RING/U-box"/>
    <property type="match status" value="1"/>
</dbReference>
<comment type="caution">
    <text evidence="2">The sequence shown here is derived from an EMBL/GenBank/DDBJ whole genome shotgun (WGS) entry which is preliminary data.</text>
</comment>
<organism evidence="2 4">
    <name type="scientific">Boletus reticuloceps</name>
    <dbReference type="NCBI Taxonomy" id="495285"/>
    <lineage>
        <taxon>Eukaryota</taxon>
        <taxon>Fungi</taxon>
        <taxon>Dikarya</taxon>
        <taxon>Basidiomycota</taxon>
        <taxon>Agaricomycotina</taxon>
        <taxon>Agaricomycetes</taxon>
        <taxon>Agaricomycetidae</taxon>
        <taxon>Boletales</taxon>
        <taxon>Boletineae</taxon>
        <taxon>Boletaceae</taxon>
        <taxon>Boletoideae</taxon>
        <taxon>Boletus</taxon>
    </lineage>
</organism>
<dbReference type="Proteomes" id="UP000683000">
    <property type="component" value="Unassembled WGS sequence"/>
</dbReference>
<evidence type="ECO:0000256" key="1">
    <source>
        <dbReference type="SAM" id="MobiDB-lite"/>
    </source>
</evidence>
<accession>A0A8I2YE60</accession>